<gene>
    <name evidence="2" type="ORF">Q0590_25320</name>
</gene>
<evidence type="ECO:0000313" key="3">
    <source>
        <dbReference type="Proteomes" id="UP001168528"/>
    </source>
</evidence>
<dbReference type="EMBL" id="JAUKPO010000020">
    <property type="protein sequence ID" value="MDO1449623.1"/>
    <property type="molecule type" value="Genomic_DNA"/>
</dbReference>
<accession>A0ABT8REK2</accession>
<feature type="coiled-coil region" evidence="1">
    <location>
        <begin position="81"/>
        <end position="116"/>
    </location>
</feature>
<organism evidence="2 3">
    <name type="scientific">Rhodocytophaga aerolata</name>
    <dbReference type="NCBI Taxonomy" id="455078"/>
    <lineage>
        <taxon>Bacteria</taxon>
        <taxon>Pseudomonadati</taxon>
        <taxon>Bacteroidota</taxon>
        <taxon>Cytophagia</taxon>
        <taxon>Cytophagales</taxon>
        <taxon>Rhodocytophagaceae</taxon>
        <taxon>Rhodocytophaga</taxon>
    </lineage>
</organism>
<dbReference type="RefSeq" id="WP_302040427.1">
    <property type="nucleotide sequence ID" value="NZ_JAUKPO010000020.1"/>
</dbReference>
<proteinExistence type="predicted"/>
<sequence>MNQAIITRKLELAVIGQSAEKNQAWAFLRQLDREVFRAANQIISDQWFYSTFENKLVKSDALKIATMETLIEQEIKVLKEAGEDNKKRKEIEKNIEQAKKKRNELLKQARVEAREELKKFFEVSRSQLSYRMIAEQYKHWGSHVYGALIAKVNADFLNDYVSVVQGKRSIRNYKKGIPIPVRASSLRFEKDAENLYINWIKNIKFITVFGRDRSSRNTELDRLLSGEYDYGDSSLQIKGRKIFLLLSLKLPQKDTYLDPNKSLHVQAGIQVPVMCRVSGSEDHKLIGQADEILRKRMQFQTRNRNLQRALKDTVGGHGRGKKLQALDQIKEAERNWIRTYNHVLSKNVIAMCLKYNCGTILLEDIKELPKDEEEKKFYARNWAGFELKTMILQKAKVENIVVQLIQSDKEKNDGLIHEVEP</sequence>
<comment type="caution">
    <text evidence="2">The sequence shown here is derived from an EMBL/GenBank/DDBJ whole genome shotgun (WGS) entry which is preliminary data.</text>
</comment>
<reference evidence="2" key="1">
    <citation type="submission" date="2023-07" db="EMBL/GenBank/DDBJ databases">
        <title>The genome sequence of Rhodocytophaga aerolata KACC 12507.</title>
        <authorList>
            <person name="Zhang X."/>
        </authorList>
    </citation>
    <scope>NUCLEOTIDE SEQUENCE</scope>
    <source>
        <strain evidence="2">KACC 12507</strain>
    </source>
</reference>
<keyword evidence="3" id="KW-1185">Reference proteome</keyword>
<dbReference type="Proteomes" id="UP001168528">
    <property type="component" value="Unassembled WGS sequence"/>
</dbReference>
<name>A0ABT8REK2_9BACT</name>
<evidence type="ECO:0000313" key="2">
    <source>
        <dbReference type="EMBL" id="MDO1449623.1"/>
    </source>
</evidence>
<protein>
    <recommendedName>
        <fullName evidence="4">Transposase</fullName>
    </recommendedName>
</protein>
<evidence type="ECO:0008006" key="4">
    <source>
        <dbReference type="Google" id="ProtNLM"/>
    </source>
</evidence>
<evidence type="ECO:0000256" key="1">
    <source>
        <dbReference type="SAM" id="Coils"/>
    </source>
</evidence>
<keyword evidence="1" id="KW-0175">Coiled coil</keyword>